<keyword evidence="10 13" id="KW-0472">Membrane</keyword>
<dbReference type="Pfam" id="PF07494">
    <property type="entry name" value="Reg_prop"/>
    <property type="match status" value="8"/>
</dbReference>
<dbReference type="Pfam" id="PF07495">
    <property type="entry name" value="Y_Y_Y"/>
    <property type="match status" value="1"/>
</dbReference>
<evidence type="ECO:0000256" key="10">
    <source>
        <dbReference type="ARBA" id="ARBA00023136"/>
    </source>
</evidence>
<evidence type="ECO:0000313" key="16">
    <source>
        <dbReference type="EMBL" id="TQV81438.1"/>
    </source>
</evidence>
<dbReference type="GO" id="GO:0016020">
    <property type="term" value="C:membrane"/>
    <property type="evidence" value="ECO:0007669"/>
    <property type="project" value="UniProtKB-SubCell"/>
</dbReference>
<evidence type="ECO:0000256" key="4">
    <source>
        <dbReference type="ARBA" id="ARBA00022553"/>
    </source>
</evidence>
<dbReference type="SMART" id="SM00388">
    <property type="entry name" value="HisKA"/>
    <property type="match status" value="1"/>
</dbReference>
<dbReference type="FunFam" id="2.60.40.10:FF:000791">
    <property type="entry name" value="Two-component system sensor histidine kinase/response regulator"/>
    <property type="match status" value="1"/>
</dbReference>
<dbReference type="Proteomes" id="UP000315439">
    <property type="component" value="Unassembled WGS sequence"/>
</dbReference>
<dbReference type="SUPFAM" id="SSF52172">
    <property type="entry name" value="CheY-like"/>
    <property type="match status" value="1"/>
</dbReference>
<evidence type="ECO:0000256" key="9">
    <source>
        <dbReference type="ARBA" id="ARBA00023012"/>
    </source>
</evidence>
<sequence length="1375" mass="155143">MLTSQDTLFYYYRRLRYFKCRILIAKPLVFFIFSLLLFSGDLWTNHGLGQVKSDDTNITFTRYTSEEGLSSNAVRSIVQDDLGFIWFGTWDGLNRFDGYEFKVYKPDKNNPDSINHSTVSAIEIDSDGIFWVATLGGGLNKFNPLTERFEHYLYDPDNPQSIRSDNVRALLIDHAGILWIGTYGGGISQFNPETETFVHYRHIPGDPNSINDDMILDIYEDHSNRIWVSTKTGLNVFNRDTKKFSRYSLESDRKRNLGGYVGETLMMQDSAGLLWFAAESGLYSLDISDLESTNLKNSRIDIGENRKLISYNRGGGLLPENVIPVSVIEDHLGIIWVATLKSGLFKYNRAANRFIHYRHSPSDFTSISSNKIITIFEDRTGNIWIGTDGGGVNRFNLALKQFTHYRSDPENSNSLDHPRISAIYEDGNGILWLGSHNPGLNRLDRDTGFFLRYNHDPDDPESLLAGLFISGIVEDINGDIWVGVSEGGLGRFNQKTGKFRNYRHEPANANSLNNNQVLALVADPRGYLWAGTDHGLNRFDLKTETFKSYLRDPENVASIKNNVRAIFIDKDGILWLGNWSGNGLVRFDPTTETFTSYVHQSRNPNSLAGNVVRSIYQDNGGYLWLATSGGLNKFDPIKENFTLYTEVNGLPNKLVHAIVPDNFGNLWMSTPNGLSKLNLQNETFKNYDASNGLQGKEFEAASVFLGRDGEIFFGGRNGFNSFYPENIADNSNIPPVVITELKIFNTPVPIAEESMLTRSVVYTDSLRLSYQDAVFSFEFSGLSYVAPKKNRYRYKLEGFEVEWNEVSSAQRFATYTNLDPGNYVFKVLASNNDGVWNEQGRSIQIMISPPFWQTTWFRILTGLLLSLFAYGVYAWRVHSLKKHQFMLEHQVEVRTEELARAKDAAEAANRTKSTFLANMSHELRTPLNAILGFSDLSRRTSGLPQNVVNYQQTIHRSGEHLLDLINDVLDMAKIEAGRTTFDTKSFELQAMLYTIFDMFTLRAESKGISLGFEGLETIPRTIKTDERKLRQVLINLLSNAIKFTTEGGVILRVAYKRQPSSRIAFEVEDTGPGITDADASLLFKPFLQTQSGRQANEGTGLGLAISQEFVELMGGKIAIESAPGKGAKFLFEIDIEVIELNQNADYVMPRQVIRLADGQRQYRILVADDNADGRELMMKLMGDVGFDVRSVANGEEALKVWKQWRPDFIWMDMQMPVLDGYQATEQIKKTQSGKDTVVIALTASAFEEERVIVLSAGCDDFLRKPFRTEEMFELMVTHLGVQFIYEDSALSVSTGVKPLKVEDLAHLTPEVKSRLHDAAVCGDVGLLETIVSEIWPQNQKLASVLERMISQFEFEPIISLTQAPNDNEKNIPNNG</sequence>
<dbReference type="InterPro" id="IPR011006">
    <property type="entry name" value="CheY-like_superfamily"/>
</dbReference>
<dbReference type="PROSITE" id="PS50110">
    <property type="entry name" value="RESPONSE_REGULATORY"/>
    <property type="match status" value="1"/>
</dbReference>
<dbReference type="Gene3D" id="2.130.10.10">
    <property type="entry name" value="YVTN repeat-like/Quinoprotein amine dehydrogenase"/>
    <property type="match status" value="4"/>
</dbReference>
<keyword evidence="5" id="KW-0808">Transferase</keyword>
<dbReference type="FunFam" id="1.10.287.130:FF:000038">
    <property type="entry name" value="Sensory transduction histidine kinase"/>
    <property type="match status" value="1"/>
</dbReference>
<organism evidence="16 17">
    <name type="scientific">Aliikangiella coralliicola</name>
    <dbReference type="NCBI Taxonomy" id="2592383"/>
    <lineage>
        <taxon>Bacteria</taxon>
        <taxon>Pseudomonadati</taxon>
        <taxon>Pseudomonadota</taxon>
        <taxon>Gammaproteobacteria</taxon>
        <taxon>Oceanospirillales</taxon>
        <taxon>Pleioneaceae</taxon>
        <taxon>Aliikangiella</taxon>
    </lineage>
</organism>
<evidence type="ECO:0000256" key="5">
    <source>
        <dbReference type="ARBA" id="ARBA00022679"/>
    </source>
</evidence>
<dbReference type="Gene3D" id="2.60.40.10">
    <property type="entry name" value="Immunoglobulins"/>
    <property type="match status" value="1"/>
</dbReference>
<dbReference type="InterPro" id="IPR036890">
    <property type="entry name" value="HATPase_C_sf"/>
</dbReference>
<feature type="modified residue" description="4-aspartylphosphate" evidence="12">
    <location>
        <position position="1212"/>
    </location>
</feature>
<comment type="subcellular location">
    <subcellularLocation>
        <location evidence="2">Membrane</location>
    </subcellularLocation>
</comment>
<dbReference type="Gene3D" id="1.10.287.130">
    <property type="match status" value="1"/>
</dbReference>
<protein>
    <recommendedName>
        <fullName evidence="3">histidine kinase</fullName>
        <ecNumber evidence="3">2.7.13.3</ecNumber>
    </recommendedName>
</protein>
<evidence type="ECO:0000256" key="11">
    <source>
        <dbReference type="ARBA" id="ARBA00023306"/>
    </source>
</evidence>
<evidence type="ECO:0000256" key="1">
    <source>
        <dbReference type="ARBA" id="ARBA00000085"/>
    </source>
</evidence>
<dbReference type="RefSeq" id="WP_142934929.1">
    <property type="nucleotide sequence ID" value="NZ_ML660172.1"/>
</dbReference>
<evidence type="ECO:0000256" key="8">
    <source>
        <dbReference type="ARBA" id="ARBA00022840"/>
    </source>
</evidence>
<gene>
    <name evidence="16" type="ORF">FLL46_25135</name>
</gene>
<keyword evidence="6" id="KW-0547">Nucleotide-binding</keyword>
<feature type="domain" description="Response regulatory" evidence="15">
    <location>
        <begin position="1163"/>
        <end position="1279"/>
    </location>
</feature>
<dbReference type="InterPro" id="IPR003661">
    <property type="entry name" value="HisK_dim/P_dom"/>
</dbReference>
<dbReference type="InterPro" id="IPR013783">
    <property type="entry name" value="Ig-like_fold"/>
</dbReference>
<dbReference type="SMART" id="SM00387">
    <property type="entry name" value="HATPase_c"/>
    <property type="match status" value="1"/>
</dbReference>
<dbReference type="Gene3D" id="3.40.50.2300">
    <property type="match status" value="1"/>
</dbReference>
<dbReference type="PRINTS" id="PR00344">
    <property type="entry name" value="BCTRLSENSOR"/>
</dbReference>
<dbReference type="InterPro" id="IPR005467">
    <property type="entry name" value="His_kinase_dom"/>
</dbReference>
<dbReference type="PANTHER" id="PTHR43547">
    <property type="entry name" value="TWO-COMPONENT HISTIDINE KINASE"/>
    <property type="match status" value="1"/>
</dbReference>
<keyword evidence="7" id="KW-0418">Kinase</keyword>
<proteinExistence type="predicted"/>
<dbReference type="InterPro" id="IPR015943">
    <property type="entry name" value="WD40/YVTN_repeat-like_dom_sf"/>
</dbReference>
<dbReference type="CDD" id="cd00082">
    <property type="entry name" value="HisKA"/>
    <property type="match status" value="1"/>
</dbReference>
<dbReference type="InterPro" id="IPR011110">
    <property type="entry name" value="Reg_prop"/>
</dbReference>
<keyword evidence="9" id="KW-0902">Two-component regulatory system</keyword>
<dbReference type="CDD" id="cd17546">
    <property type="entry name" value="REC_hyHK_CKI1_RcsC-like"/>
    <property type="match status" value="1"/>
</dbReference>
<dbReference type="SUPFAM" id="SSF101898">
    <property type="entry name" value="NHL repeat"/>
    <property type="match status" value="1"/>
</dbReference>
<evidence type="ECO:0000256" key="12">
    <source>
        <dbReference type="PROSITE-ProRule" id="PRU00169"/>
    </source>
</evidence>
<keyword evidence="8" id="KW-0067">ATP-binding</keyword>
<comment type="catalytic activity">
    <reaction evidence="1">
        <text>ATP + protein L-histidine = ADP + protein N-phospho-L-histidine.</text>
        <dbReference type="EC" id="2.7.13.3"/>
    </reaction>
</comment>
<evidence type="ECO:0000256" key="3">
    <source>
        <dbReference type="ARBA" id="ARBA00012438"/>
    </source>
</evidence>
<keyword evidence="13" id="KW-1133">Transmembrane helix</keyword>
<dbReference type="InterPro" id="IPR003594">
    <property type="entry name" value="HATPase_dom"/>
</dbReference>
<dbReference type="SUPFAM" id="SSF47384">
    <property type="entry name" value="Homodimeric domain of signal transducing histidine kinase"/>
    <property type="match status" value="1"/>
</dbReference>
<keyword evidence="13" id="KW-0812">Transmembrane</keyword>
<dbReference type="Gene3D" id="3.30.565.10">
    <property type="entry name" value="Histidine kinase-like ATPase, C-terminal domain"/>
    <property type="match status" value="1"/>
</dbReference>
<dbReference type="InterPro" id="IPR036097">
    <property type="entry name" value="HisK_dim/P_sf"/>
</dbReference>
<dbReference type="GO" id="GO:0005524">
    <property type="term" value="F:ATP binding"/>
    <property type="evidence" value="ECO:0007669"/>
    <property type="project" value="UniProtKB-KW"/>
</dbReference>
<dbReference type="PANTHER" id="PTHR43547:SF2">
    <property type="entry name" value="HYBRID SIGNAL TRANSDUCTION HISTIDINE KINASE C"/>
    <property type="match status" value="1"/>
</dbReference>
<dbReference type="PROSITE" id="PS50109">
    <property type="entry name" value="HIS_KIN"/>
    <property type="match status" value="1"/>
</dbReference>
<evidence type="ECO:0000313" key="17">
    <source>
        <dbReference type="Proteomes" id="UP000315439"/>
    </source>
</evidence>
<dbReference type="GO" id="GO:0000155">
    <property type="term" value="F:phosphorelay sensor kinase activity"/>
    <property type="evidence" value="ECO:0007669"/>
    <property type="project" value="InterPro"/>
</dbReference>
<evidence type="ECO:0000256" key="7">
    <source>
        <dbReference type="ARBA" id="ARBA00022777"/>
    </source>
</evidence>
<evidence type="ECO:0000256" key="6">
    <source>
        <dbReference type="ARBA" id="ARBA00022741"/>
    </source>
</evidence>
<dbReference type="SMART" id="SM00448">
    <property type="entry name" value="REC"/>
    <property type="match status" value="1"/>
</dbReference>
<dbReference type="EMBL" id="VIKS01000016">
    <property type="protein sequence ID" value="TQV81438.1"/>
    <property type="molecule type" value="Genomic_DNA"/>
</dbReference>
<evidence type="ECO:0000256" key="2">
    <source>
        <dbReference type="ARBA" id="ARBA00004370"/>
    </source>
</evidence>
<dbReference type="InterPro" id="IPR004358">
    <property type="entry name" value="Sig_transdc_His_kin-like_C"/>
</dbReference>
<comment type="caution">
    <text evidence="16">The sequence shown here is derived from an EMBL/GenBank/DDBJ whole genome shotgun (WGS) entry which is preliminary data.</text>
</comment>
<evidence type="ECO:0000259" key="14">
    <source>
        <dbReference type="PROSITE" id="PS50109"/>
    </source>
</evidence>
<feature type="transmembrane region" description="Helical" evidence="13">
    <location>
        <begin position="23"/>
        <end position="43"/>
    </location>
</feature>
<dbReference type="Pfam" id="PF00512">
    <property type="entry name" value="HisKA"/>
    <property type="match status" value="1"/>
</dbReference>
<evidence type="ECO:0000256" key="13">
    <source>
        <dbReference type="SAM" id="Phobius"/>
    </source>
</evidence>
<dbReference type="SUPFAM" id="SSF55874">
    <property type="entry name" value="ATPase domain of HSP90 chaperone/DNA topoisomerase II/histidine kinase"/>
    <property type="match status" value="1"/>
</dbReference>
<dbReference type="EC" id="2.7.13.3" evidence="3"/>
<dbReference type="OrthoDB" id="176203at2"/>
<dbReference type="InterPro" id="IPR011123">
    <property type="entry name" value="Y_Y_Y"/>
</dbReference>
<keyword evidence="17" id="KW-1185">Reference proteome</keyword>
<accession>A0A545TW35</accession>
<dbReference type="Pfam" id="PF02518">
    <property type="entry name" value="HATPase_c"/>
    <property type="match status" value="1"/>
</dbReference>
<evidence type="ECO:0000259" key="15">
    <source>
        <dbReference type="PROSITE" id="PS50110"/>
    </source>
</evidence>
<name>A0A545TW35_9GAMM</name>
<keyword evidence="4 12" id="KW-0597">Phosphoprotein</keyword>
<dbReference type="Pfam" id="PF00072">
    <property type="entry name" value="Response_reg"/>
    <property type="match status" value="1"/>
</dbReference>
<dbReference type="SUPFAM" id="SSF63829">
    <property type="entry name" value="Calcium-dependent phosphotriesterase"/>
    <property type="match status" value="2"/>
</dbReference>
<keyword evidence="11" id="KW-0131">Cell cycle</keyword>
<dbReference type="FunFam" id="3.30.565.10:FF:000010">
    <property type="entry name" value="Sensor histidine kinase RcsC"/>
    <property type="match status" value="1"/>
</dbReference>
<dbReference type="InterPro" id="IPR001789">
    <property type="entry name" value="Sig_transdc_resp-reg_receiver"/>
</dbReference>
<dbReference type="CDD" id="cd16922">
    <property type="entry name" value="HATPase_EvgS-ArcB-TorS-like"/>
    <property type="match status" value="1"/>
</dbReference>
<feature type="domain" description="Histidine kinase" evidence="14">
    <location>
        <begin position="918"/>
        <end position="1137"/>
    </location>
</feature>
<reference evidence="16 17" key="1">
    <citation type="submission" date="2019-07" db="EMBL/GenBank/DDBJ databases">
        <title>Draft genome for Aliikangiella sp. M105.</title>
        <authorList>
            <person name="Wang G."/>
        </authorList>
    </citation>
    <scope>NUCLEOTIDE SEQUENCE [LARGE SCALE GENOMIC DNA]</scope>
    <source>
        <strain evidence="16 17">M105</strain>
    </source>
</reference>